<dbReference type="InterPro" id="IPR038084">
    <property type="entry name" value="PduO/GlcC-like_sf"/>
</dbReference>
<comment type="caution">
    <text evidence="2">The sequence shown here is derived from an EMBL/GenBank/DDBJ whole genome shotgun (WGS) entry which is preliminary data.</text>
</comment>
<feature type="signal peptide" evidence="1">
    <location>
        <begin position="1"/>
        <end position="22"/>
    </location>
</feature>
<proteinExistence type="predicted"/>
<dbReference type="PANTHER" id="PTHR34309:SF10">
    <property type="entry name" value="SLR1406 PROTEIN"/>
    <property type="match status" value="1"/>
</dbReference>
<dbReference type="Proteomes" id="UP000199598">
    <property type="component" value="Unassembled WGS sequence"/>
</dbReference>
<accession>A0A1I3X9R7</accession>
<keyword evidence="3" id="KW-1185">Reference proteome</keyword>
<dbReference type="InterPro" id="IPR052517">
    <property type="entry name" value="GlcG_carb_metab_protein"/>
</dbReference>
<dbReference type="InterPro" id="IPR005624">
    <property type="entry name" value="PduO/GlcC-like"/>
</dbReference>
<evidence type="ECO:0000256" key="1">
    <source>
        <dbReference type="SAM" id="SignalP"/>
    </source>
</evidence>
<evidence type="ECO:0000313" key="3">
    <source>
        <dbReference type="Proteomes" id="UP000199598"/>
    </source>
</evidence>
<dbReference type="SUPFAM" id="SSF143744">
    <property type="entry name" value="GlcG-like"/>
    <property type="match status" value="1"/>
</dbReference>
<gene>
    <name evidence="2" type="ORF">SAMN04488518_102452</name>
</gene>
<dbReference type="Pfam" id="PF03928">
    <property type="entry name" value="HbpS-like"/>
    <property type="match status" value="1"/>
</dbReference>
<feature type="chain" id="PRO_5046256188" evidence="1">
    <location>
        <begin position="23"/>
        <end position="168"/>
    </location>
</feature>
<dbReference type="EMBL" id="FOSK01000002">
    <property type="protein sequence ID" value="SFK16097.1"/>
    <property type="molecule type" value="Genomic_DNA"/>
</dbReference>
<dbReference type="Gene3D" id="3.30.450.150">
    <property type="entry name" value="Haem-degrading domain"/>
    <property type="match status" value="1"/>
</dbReference>
<organism evidence="2 3">
    <name type="scientific">Pseudovibrio ascidiaceicola</name>
    <dbReference type="NCBI Taxonomy" id="285279"/>
    <lineage>
        <taxon>Bacteria</taxon>
        <taxon>Pseudomonadati</taxon>
        <taxon>Pseudomonadota</taxon>
        <taxon>Alphaproteobacteria</taxon>
        <taxon>Hyphomicrobiales</taxon>
        <taxon>Stappiaceae</taxon>
        <taxon>Pseudovibrio</taxon>
    </lineage>
</organism>
<sequence>MKSFITGAALLAMSAGFSVAQAEDESAFVSFKSLKPEIAMKLAVATMEACREGGYQISAVVVDRFGQTQAAIRDRYAGVHTVDTARGKAWTAVSFRGSTLEIQQEIKAGNLSAGLRDIPGAVALGGGLPVESAGAIVGGIGVSGAPSPKVDEECAQSGLEEISDLLDF</sequence>
<dbReference type="RefSeq" id="WP_063287075.1">
    <property type="nucleotide sequence ID" value="NZ_FOSK01000002.1"/>
</dbReference>
<name>A0A1I3X9R7_9HYPH</name>
<reference evidence="2 3" key="1">
    <citation type="submission" date="2016-10" db="EMBL/GenBank/DDBJ databases">
        <authorList>
            <person name="Varghese N."/>
            <person name="Submissions S."/>
        </authorList>
    </citation>
    <scope>NUCLEOTIDE SEQUENCE [LARGE SCALE GENOMIC DNA]</scope>
    <source>
        <strain evidence="2 3">DSM 16392</strain>
    </source>
</reference>
<dbReference type="PANTHER" id="PTHR34309">
    <property type="entry name" value="SLR1406 PROTEIN"/>
    <property type="match status" value="1"/>
</dbReference>
<protein>
    <submittedName>
        <fullName evidence="2">Uncharacterized conserved protein GlcG, DUF336 family</fullName>
    </submittedName>
</protein>
<evidence type="ECO:0000313" key="2">
    <source>
        <dbReference type="EMBL" id="SFK16097.1"/>
    </source>
</evidence>
<keyword evidence="1" id="KW-0732">Signal</keyword>